<name>A0A813ADF1_9DINO</name>
<proteinExistence type="predicted"/>
<protein>
    <submittedName>
        <fullName evidence="1">Uncharacterized protein</fullName>
    </submittedName>
</protein>
<evidence type="ECO:0000313" key="1">
    <source>
        <dbReference type="EMBL" id="CAE7864871.1"/>
    </source>
</evidence>
<dbReference type="EMBL" id="CAJNJA010058409">
    <property type="protein sequence ID" value="CAE7864871.1"/>
    <property type="molecule type" value="Genomic_DNA"/>
</dbReference>
<comment type="caution">
    <text evidence="1">The sequence shown here is derived from an EMBL/GenBank/DDBJ whole genome shotgun (WGS) entry which is preliminary data.</text>
</comment>
<dbReference type="OrthoDB" id="431483at2759"/>
<keyword evidence="2" id="KW-1185">Reference proteome</keyword>
<dbReference type="Proteomes" id="UP000601435">
    <property type="component" value="Unassembled WGS sequence"/>
</dbReference>
<feature type="non-terminal residue" evidence="1">
    <location>
        <position position="56"/>
    </location>
</feature>
<accession>A0A813ADF1</accession>
<gene>
    <name evidence="1" type="ORF">SNEC2469_LOCUS27600</name>
</gene>
<sequence>MGFILLNARLRGVRKDPLRQEVSDGFNAAFHVRLCGREGEGLVYRALQDGSSPWIL</sequence>
<dbReference type="AlphaFoldDB" id="A0A813ADF1"/>
<reference evidence="1" key="1">
    <citation type="submission" date="2021-02" db="EMBL/GenBank/DDBJ databases">
        <authorList>
            <person name="Dougan E. K."/>
            <person name="Rhodes N."/>
            <person name="Thang M."/>
            <person name="Chan C."/>
        </authorList>
    </citation>
    <scope>NUCLEOTIDE SEQUENCE</scope>
</reference>
<evidence type="ECO:0000313" key="2">
    <source>
        <dbReference type="Proteomes" id="UP000601435"/>
    </source>
</evidence>
<organism evidence="1 2">
    <name type="scientific">Symbiodinium necroappetens</name>
    <dbReference type="NCBI Taxonomy" id="1628268"/>
    <lineage>
        <taxon>Eukaryota</taxon>
        <taxon>Sar</taxon>
        <taxon>Alveolata</taxon>
        <taxon>Dinophyceae</taxon>
        <taxon>Suessiales</taxon>
        <taxon>Symbiodiniaceae</taxon>
        <taxon>Symbiodinium</taxon>
    </lineage>
</organism>